<keyword evidence="1" id="KW-0472">Membrane</keyword>
<feature type="transmembrane region" description="Helical" evidence="1">
    <location>
        <begin position="39"/>
        <end position="58"/>
    </location>
</feature>
<feature type="transmembrane region" description="Helical" evidence="1">
    <location>
        <begin position="15"/>
        <end position="33"/>
    </location>
</feature>
<dbReference type="Proteomes" id="UP000326546">
    <property type="component" value="Chromosome"/>
</dbReference>
<keyword evidence="1" id="KW-1133">Transmembrane helix</keyword>
<gene>
    <name evidence="2" type="ORF">FY030_06340</name>
</gene>
<name>A0A5J6V3T7_9MICO</name>
<keyword evidence="3" id="KW-1185">Reference proteome</keyword>
<reference evidence="2 3" key="1">
    <citation type="submission" date="2019-09" db="EMBL/GenBank/DDBJ databases">
        <title>Serinicoccus pratensis sp. nov., isolated from meadow soil.</title>
        <authorList>
            <person name="Zhang W."/>
        </authorList>
    </citation>
    <scope>NUCLEOTIDE SEQUENCE [LARGE SCALE GENOMIC DNA]</scope>
    <source>
        <strain evidence="2 3">W204</strain>
    </source>
</reference>
<dbReference type="RefSeq" id="WP_158060773.1">
    <property type="nucleotide sequence ID" value="NZ_CP044427.1"/>
</dbReference>
<organism evidence="2 3">
    <name type="scientific">Ornithinimicrobium pratense</name>
    <dbReference type="NCBI Taxonomy" id="2593973"/>
    <lineage>
        <taxon>Bacteria</taxon>
        <taxon>Bacillati</taxon>
        <taxon>Actinomycetota</taxon>
        <taxon>Actinomycetes</taxon>
        <taxon>Micrococcales</taxon>
        <taxon>Ornithinimicrobiaceae</taxon>
        <taxon>Ornithinimicrobium</taxon>
    </lineage>
</organism>
<dbReference type="AlphaFoldDB" id="A0A5J6V3T7"/>
<evidence type="ECO:0000256" key="1">
    <source>
        <dbReference type="SAM" id="Phobius"/>
    </source>
</evidence>
<dbReference type="KEGG" id="serw:FY030_06340"/>
<sequence>MDQERLVRQPRDWRFDPWLVGTSALAVALALALDLPWWGAGLLGGGGYALGLLLTVTVQRWRRTRASSQTGSSAS</sequence>
<protein>
    <recommendedName>
        <fullName evidence="4">DUF2530 domain-containing protein</fullName>
    </recommendedName>
</protein>
<proteinExistence type="predicted"/>
<evidence type="ECO:0008006" key="4">
    <source>
        <dbReference type="Google" id="ProtNLM"/>
    </source>
</evidence>
<evidence type="ECO:0000313" key="2">
    <source>
        <dbReference type="EMBL" id="QFG68385.1"/>
    </source>
</evidence>
<dbReference type="EMBL" id="CP044427">
    <property type="protein sequence ID" value="QFG68385.1"/>
    <property type="molecule type" value="Genomic_DNA"/>
</dbReference>
<keyword evidence="1" id="KW-0812">Transmembrane</keyword>
<evidence type="ECO:0000313" key="3">
    <source>
        <dbReference type="Proteomes" id="UP000326546"/>
    </source>
</evidence>
<accession>A0A5J6V3T7</accession>